<dbReference type="EMBL" id="JABBNU010000002">
    <property type="protein sequence ID" value="NMM47474.1"/>
    <property type="molecule type" value="Genomic_DNA"/>
</dbReference>
<evidence type="ECO:0000313" key="7">
    <source>
        <dbReference type="EMBL" id="NMM47474.1"/>
    </source>
</evidence>
<dbReference type="SUPFAM" id="SSF50182">
    <property type="entry name" value="Sm-like ribonucleoproteins"/>
    <property type="match status" value="1"/>
</dbReference>
<keyword evidence="4 5" id="KW-0472">Membrane</keyword>
<dbReference type="PANTHER" id="PTHR30566:SF5">
    <property type="entry name" value="MECHANOSENSITIVE ION CHANNEL PROTEIN 1, MITOCHONDRIAL-RELATED"/>
    <property type="match status" value="1"/>
</dbReference>
<gene>
    <name evidence="7" type="ORF">HH304_03620</name>
</gene>
<dbReference type="Proteomes" id="UP000559010">
    <property type="component" value="Unassembled WGS sequence"/>
</dbReference>
<feature type="transmembrane region" description="Helical" evidence="5">
    <location>
        <begin position="91"/>
        <end position="110"/>
    </location>
</feature>
<dbReference type="InterPro" id="IPR010920">
    <property type="entry name" value="LSM_dom_sf"/>
</dbReference>
<feature type="transmembrane region" description="Helical" evidence="5">
    <location>
        <begin position="116"/>
        <end position="134"/>
    </location>
</feature>
<dbReference type="Pfam" id="PF00924">
    <property type="entry name" value="MS_channel_2nd"/>
    <property type="match status" value="1"/>
</dbReference>
<dbReference type="Gene3D" id="1.10.287.1260">
    <property type="match status" value="1"/>
</dbReference>
<name>A0A848IZ28_9BACT</name>
<dbReference type="InterPro" id="IPR006685">
    <property type="entry name" value="MscS_channel_2nd"/>
</dbReference>
<dbReference type="AlphaFoldDB" id="A0A848IZ28"/>
<feature type="transmembrane region" description="Helical" evidence="5">
    <location>
        <begin position="49"/>
        <end position="70"/>
    </location>
</feature>
<evidence type="ECO:0000259" key="6">
    <source>
        <dbReference type="Pfam" id="PF00924"/>
    </source>
</evidence>
<dbReference type="GO" id="GO:0016020">
    <property type="term" value="C:membrane"/>
    <property type="evidence" value="ECO:0007669"/>
    <property type="project" value="UniProtKB-SubCell"/>
</dbReference>
<evidence type="ECO:0000256" key="3">
    <source>
        <dbReference type="ARBA" id="ARBA00022989"/>
    </source>
</evidence>
<comment type="caution">
    <text evidence="7">The sequence shown here is derived from an EMBL/GenBank/DDBJ whole genome shotgun (WGS) entry which is preliminary data.</text>
</comment>
<proteinExistence type="predicted"/>
<feature type="domain" description="Mechanosensitive ion channel MscS" evidence="6">
    <location>
        <begin position="132"/>
        <end position="199"/>
    </location>
</feature>
<organism evidence="7 8">
    <name type="scientific">Marinigracilibium pacificum</name>
    <dbReference type="NCBI Taxonomy" id="2729599"/>
    <lineage>
        <taxon>Bacteria</taxon>
        <taxon>Pseudomonadati</taxon>
        <taxon>Bacteroidota</taxon>
        <taxon>Cytophagia</taxon>
        <taxon>Cytophagales</taxon>
        <taxon>Flammeovirgaceae</taxon>
        <taxon>Marinigracilibium</taxon>
    </lineage>
</organism>
<keyword evidence="3 5" id="KW-1133">Transmembrane helix</keyword>
<dbReference type="Gene3D" id="2.30.30.60">
    <property type="match status" value="1"/>
</dbReference>
<accession>A0A848IZ28</accession>
<dbReference type="GO" id="GO:0008381">
    <property type="term" value="F:mechanosensitive monoatomic ion channel activity"/>
    <property type="evidence" value="ECO:0007669"/>
    <property type="project" value="UniProtKB-ARBA"/>
</dbReference>
<evidence type="ECO:0000256" key="4">
    <source>
        <dbReference type="ARBA" id="ARBA00023136"/>
    </source>
</evidence>
<evidence type="ECO:0000256" key="2">
    <source>
        <dbReference type="ARBA" id="ARBA00022692"/>
    </source>
</evidence>
<feature type="transmembrane region" description="Helical" evidence="5">
    <location>
        <begin position="12"/>
        <end position="29"/>
    </location>
</feature>
<reference evidence="7 8" key="1">
    <citation type="submission" date="2020-04" db="EMBL/GenBank/DDBJ databases">
        <title>Flammeovirgaceae bacterium KN852 isolated from deep sea.</title>
        <authorList>
            <person name="Zhang D.-C."/>
        </authorList>
    </citation>
    <scope>NUCLEOTIDE SEQUENCE [LARGE SCALE GENOMIC DNA]</scope>
    <source>
        <strain evidence="7 8">KN852</strain>
    </source>
</reference>
<dbReference type="RefSeq" id="WP_169678096.1">
    <property type="nucleotide sequence ID" value="NZ_JABBNU010000002.1"/>
</dbReference>
<evidence type="ECO:0000256" key="1">
    <source>
        <dbReference type="ARBA" id="ARBA00004370"/>
    </source>
</evidence>
<keyword evidence="8" id="KW-1185">Reference proteome</keyword>
<evidence type="ECO:0000313" key="8">
    <source>
        <dbReference type="Proteomes" id="UP000559010"/>
    </source>
</evidence>
<evidence type="ECO:0000256" key="5">
    <source>
        <dbReference type="SAM" id="Phobius"/>
    </source>
</evidence>
<sequence>MRSTPENENKRRAIFIIKLVVFLSIYILLKINPKWVNSLNIPDYVTHAIIFIISANIIISLGRIILVSTYNRKNKIVKGSVDNFVLGINRIADLINVFVFIGFILLLMNINPLEFVTSLSIVAAAIALLSKDYISNMINGMIIMFSDEISLGDYIQIGNNKGRVQNITLTNIHLNNDDEDLIFIPNNVVMNSDITNFSKRKIKKISFDFDIKNTGLDIESLEKYLANKLNEFQKHIQKDSFNLKIVKINENYTSLKFQFVMNKMNKSVEKEIRKVTLRSVLKYLNNESNA</sequence>
<keyword evidence="2 5" id="KW-0812">Transmembrane</keyword>
<protein>
    <submittedName>
        <fullName evidence="7">Mechanosensitive ion channel</fullName>
    </submittedName>
</protein>
<dbReference type="InterPro" id="IPR023408">
    <property type="entry name" value="MscS_beta-dom_sf"/>
</dbReference>
<comment type="subcellular location">
    <subcellularLocation>
        <location evidence="1">Membrane</location>
    </subcellularLocation>
</comment>
<dbReference type="PANTHER" id="PTHR30566">
    <property type="entry name" value="YNAI-RELATED MECHANOSENSITIVE ION CHANNEL"/>
    <property type="match status" value="1"/>
</dbReference>